<gene>
    <name evidence="2" type="ORF">CVT25_012847</name>
</gene>
<proteinExistence type="predicted"/>
<sequence>MTGPWHNSRHLSHKVLKHPPLPPVTQSIPSTLLFLFVHLHPSLQTWSQTNKLLAQFVMTLLDLISTHLSSAHTSSLSLYFIFAIVGYRIVNVIDDLDRSRTSQHSCACSQGRVGTDSVLWFWRLGIRRVSIRMPRESSSAAFKSDV</sequence>
<evidence type="ECO:0000313" key="3">
    <source>
        <dbReference type="Proteomes" id="UP000283269"/>
    </source>
</evidence>
<protein>
    <submittedName>
        <fullName evidence="2">Uncharacterized protein</fullName>
    </submittedName>
</protein>
<feature type="transmembrane region" description="Helical" evidence="1">
    <location>
        <begin position="76"/>
        <end position="93"/>
    </location>
</feature>
<keyword evidence="1" id="KW-0472">Membrane</keyword>
<reference evidence="2 3" key="1">
    <citation type="journal article" date="2018" name="Evol. Lett.">
        <title>Horizontal gene cluster transfer increased hallucinogenic mushroom diversity.</title>
        <authorList>
            <person name="Reynolds H.T."/>
            <person name="Vijayakumar V."/>
            <person name="Gluck-Thaler E."/>
            <person name="Korotkin H.B."/>
            <person name="Matheny P.B."/>
            <person name="Slot J.C."/>
        </authorList>
    </citation>
    <scope>NUCLEOTIDE SEQUENCE [LARGE SCALE GENOMIC DNA]</scope>
    <source>
        <strain evidence="2 3">2631</strain>
    </source>
</reference>
<dbReference type="EMBL" id="NHYD01003950">
    <property type="protein sequence ID" value="PPQ68753.1"/>
    <property type="molecule type" value="Genomic_DNA"/>
</dbReference>
<organism evidence="2 3">
    <name type="scientific">Psilocybe cyanescens</name>
    <dbReference type="NCBI Taxonomy" id="93625"/>
    <lineage>
        <taxon>Eukaryota</taxon>
        <taxon>Fungi</taxon>
        <taxon>Dikarya</taxon>
        <taxon>Basidiomycota</taxon>
        <taxon>Agaricomycotina</taxon>
        <taxon>Agaricomycetes</taxon>
        <taxon>Agaricomycetidae</taxon>
        <taxon>Agaricales</taxon>
        <taxon>Agaricineae</taxon>
        <taxon>Strophariaceae</taxon>
        <taxon>Psilocybe</taxon>
    </lineage>
</organism>
<evidence type="ECO:0000256" key="1">
    <source>
        <dbReference type="SAM" id="Phobius"/>
    </source>
</evidence>
<comment type="caution">
    <text evidence="2">The sequence shown here is derived from an EMBL/GenBank/DDBJ whole genome shotgun (WGS) entry which is preliminary data.</text>
</comment>
<dbReference type="AlphaFoldDB" id="A0A409VRA1"/>
<keyword evidence="3" id="KW-1185">Reference proteome</keyword>
<keyword evidence="1" id="KW-0812">Transmembrane</keyword>
<evidence type="ECO:0000313" key="2">
    <source>
        <dbReference type="EMBL" id="PPQ68753.1"/>
    </source>
</evidence>
<dbReference type="Proteomes" id="UP000283269">
    <property type="component" value="Unassembled WGS sequence"/>
</dbReference>
<dbReference type="InParanoid" id="A0A409VRA1"/>
<keyword evidence="1" id="KW-1133">Transmembrane helix</keyword>
<accession>A0A409VRA1</accession>
<name>A0A409VRA1_PSICY</name>